<dbReference type="PANTHER" id="PTHR43179">
    <property type="entry name" value="RHAMNOSYLTRANSFERASE WBBL"/>
    <property type="match status" value="1"/>
</dbReference>
<proteinExistence type="inferred from homology"/>
<dbReference type="EMBL" id="LBZK01000026">
    <property type="protein sequence ID" value="KKR70233.1"/>
    <property type="molecule type" value="Genomic_DNA"/>
</dbReference>
<dbReference type="CDD" id="cd04186">
    <property type="entry name" value="GT_2_like_c"/>
    <property type="match status" value="1"/>
</dbReference>
<comment type="caution">
    <text evidence="5">The sequence shown here is derived from an EMBL/GenBank/DDBJ whole genome shotgun (WGS) entry which is preliminary data.</text>
</comment>
<dbReference type="InterPro" id="IPR029044">
    <property type="entry name" value="Nucleotide-diphossugar_trans"/>
</dbReference>
<gene>
    <name evidence="5" type="ORF">UU12_C0026G0006</name>
</gene>
<dbReference type="STRING" id="1618563.UU12_C0026G0006"/>
<evidence type="ECO:0000313" key="5">
    <source>
        <dbReference type="EMBL" id="KKR70233.1"/>
    </source>
</evidence>
<dbReference type="SUPFAM" id="SSF53448">
    <property type="entry name" value="Nucleotide-diphospho-sugar transferases"/>
    <property type="match status" value="1"/>
</dbReference>
<evidence type="ECO:0000256" key="3">
    <source>
        <dbReference type="ARBA" id="ARBA00022679"/>
    </source>
</evidence>
<evidence type="ECO:0000259" key="4">
    <source>
        <dbReference type="Pfam" id="PF00535"/>
    </source>
</evidence>
<comment type="similarity">
    <text evidence="1">Belongs to the glycosyltransferase 2 family.</text>
</comment>
<evidence type="ECO:0000256" key="2">
    <source>
        <dbReference type="ARBA" id="ARBA00022676"/>
    </source>
</evidence>
<dbReference type="InterPro" id="IPR001173">
    <property type="entry name" value="Glyco_trans_2-like"/>
</dbReference>
<dbReference type="Pfam" id="PF00535">
    <property type="entry name" value="Glycos_transf_2"/>
    <property type="match status" value="1"/>
</dbReference>
<feature type="domain" description="Glycosyltransferase 2-like" evidence="4">
    <location>
        <begin position="9"/>
        <end position="195"/>
    </location>
</feature>
<sequence length="302" mass="34311">MAKIPHVAVIILSWNGKKDVLETIQSLKKSNQTGFKMEIFLIDNGSADGTPEAAEKLNIKVRKLTKNFGFAKGNNIGMRGAVKGGFDYIALLNGDTLVDKDLVRNIFLAHQKITSVGAISPKIYFAKGFEYHNKYKPSELGRVIWYAGGVIDWKNVYGSNRGVDEVDGGQFDKTFETDFATGCFVMYKAKALKEVGLFNEKYFAYLEDVDLSQRMKRAGWKVLYSPKGFMWHKVSRSSGIGSQHNDYYLTRNRMLFGMTYASMRTKFALIRESVKLLLSGREWQKISIRDYYLGRFGKGSWK</sequence>
<evidence type="ECO:0000256" key="1">
    <source>
        <dbReference type="ARBA" id="ARBA00006739"/>
    </source>
</evidence>
<dbReference type="Proteomes" id="UP000034562">
    <property type="component" value="Unassembled WGS sequence"/>
</dbReference>
<dbReference type="GO" id="GO:0016757">
    <property type="term" value="F:glycosyltransferase activity"/>
    <property type="evidence" value="ECO:0007669"/>
    <property type="project" value="UniProtKB-KW"/>
</dbReference>
<dbReference type="PANTHER" id="PTHR43179:SF12">
    <property type="entry name" value="GALACTOFURANOSYLTRANSFERASE GLFT2"/>
    <property type="match status" value="1"/>
</dbReference>
<evidence type="ECO:0000313" key="6">
    <source>
        <dbReference type="Proteomes" id="UP000034562"/>
    </source>
</evidence>
<organism evidence="5 6">
    <name type="scientific">Candidatus Woesebacteria bacterium GW2011_GWA2_40_7b</name>
    <dbReference type="NCBI Taxonomy" id="1618563"/>
    <lineage>
        <taxon>Bacteria</taxon>
        <taxon>Candidatus Woeseibacteriota</taxon>
    </lineage>
</organism>
<name>A0A0G0SZK9_9BACT</name>
<reference evidence="5 6" key="1">
    <citation type="journal article" date="2015" name="Nature">
        <title>rRNA introns, odd ribosomes, and small enigmatic genomes across a large radiation of phyla.</title>
        <authorList>
            <person name="Brown C.T."/>
            <person name="Hug L.A."/>
            <person name="Thomas B.C."/>
            <person name="Sharon I."/>
            <person name="Castelle C.J."/>
            <person name="Singh A."/>
            <person name="Wilkins M.J."/>
            <person name="Williams K.H."/>
            <person name="Banfield J.F."/>
        </authorList>
    </citation>
    <scope>NUCLEOTIDE SEQUENCE [LARGE SCALE GENOMIC DNA]</scope>
</reference>
<accession>A0A0G0SZK9</accession>
<keyword evidence="2" id="KW-0328">Glycosyltransferase</keyword>
<dbReference type="Gene3D" id="3.90.550.10">
    <property type="entry name" value="Spore Coat Polysaccharide Biosynthesis Protein SpsA, Chain A"/>
    <property type="match status" value="1"/>
</dbReference>
<dbReference type="AlphaFoldDB" id="A0A0G0SZK9"/>
<keyword evidence="3 5" id="KW-0808">Transferase</keyword>
<protein>
    <submittedName>
        <fullName evidence="5">Glycosyl transferase family 2</fullName>
    </submittedName>
</protein>